<dbReference type="AlphaFoldDB" id="A0A3A3GKW4"/>
<comment type="caution">
    <text evidence="1">The sequence shown here is derived from an EMBL/GenBank/DDBJ whole genome shotgun (WGS) entry which is preliminary data.</text>
</comment>
<dbReference type="OrthoDB" id="2645648at2"/>
<organism evidence="1 2">
    <name type="scientific">Paenibacillus thiaminolyticus</name>
    <name type="common">Bacillus thiaminolyticus</name>
    <dbReference type="NCBI Taxonomy" id="49283"/>
    <lineage>
        <taxon>Bacteria</taxon>
        <taxon>Bacillati</taxon>
        <taxon>Bacillota</taxon>
        <taxon>Bacilli</taxon>
        <taxon>Bacillales</taxon>
        <taxon>Paenibacillaceae</taxon>
        <taxon>Paenibacillus</taxon>
    </lineage>
</organism>
<protein>
    <submittedName>
        <fullName evidence="1">Methionine synthase I</fullName>
    </submittedName>
</protein>
<name>A0A3A3GKW4_PANTH</name>
<evidence type="ECO:0000313" key="2">
    <source>
        <dbReference type="Proteomes" id="UP000266177"/>
    </source>
</evidence>
<accession>A0A3A3GKW4</accession>
<dbReference type="EMBL" id="QYZD01000003">
    <property type="protein sequence ID" value="RJG25624.1"/>
    <property type="molecule type" value="Genomic_DNA"/>
</dbReference>
<evidence type="ECO:0000313" key="1">
    <source>
        <dbReference type="EMBL" id="RJG25624.1"/>
    </source>
</evidence>
<dbReference type="Proteomes" id="UP000266177">
    <property type="component" value="Unassembled WGS sequence"/>
</dbReference>
<proteinExistence type="predicted"/>
<reference evidence="1 2" key="1">
    <citation type="submission" date="2018-09" db="EMBL/GenBank/DDBJ databases">
        <title>Paenibacillus SK2017-BO5.</title>
        <authorList>
            <person name="Piskunova J.V."/>
            <person name="Dubiley S.A."/>
            <person name="Severinov K.V."/>
        </authorList>
    </citation>
    <scope>NUCLEOTIDE SEQUENCE [LARGE SCALE GENOMIC DNA]</scope>
    <source>
        <strain evidence="1 2">BO5</strain>
    </source>
</reference>
<gene>
    <name evidence="1" type="ORF">DQX05_05975</name>
</gene>
<dbReference type="RefSeq" id="WP_119791760.1">
    <property type="nucleotide sequence ID" value="NZ_QYZD01000003.1"/>
</dbReference>
<sequence>MEWFDDYKKDMEAIFTEAARLISSFPAPLQEMGLHYLEKSNPLLTESSNYICYLLPFWLQEATGAERSDCRRLGLAGVFMMLHYCLLDDVMDSPEQGGWHKTLALGHLCYIEYERVYRELFPACSPFWHDFNRYSAEWAEAVSMELEHDFFLSDRIRVAHKASPVKLSAVGAAFLGGAEHLLPEITAAVEIVLVTLQMSDDTEDWEEDLQEGSYNCLLSWIRSMKNRPPGAPLMPDEVRQAITVSDALQGYAAIAAENHARLQQLSFASPHLLAFHQAMVDSLRQEAEYIYEERNKLMSGGFSYILSNLEK</sequence>